<dbReference type="AlphaFoldDB" id="A0A7X9NTD9"/>
<sequence length="66" mass="7040">MYKTVEIGCHPKASDMAAAIEHAANELAAQGHRVVSFSVTGSAKAIVLAERESDDACTGKDIHHEY</sequence>
<gene>
    <name evidence="1" type="ORF">HF844_08795</name>
</gene>
<reference evidence="1 2" key="1">
    <citation type="submission" date="2020-04" db="EMBL/GenBank/DDBJ databases">
        <authorList>
            <person name="Hitch T.C.A."/>
            <person name="Wylensek D."/>
            <person name="Clavel T."/>
        </authorList>
    </citation>
    <scope>NUCLEOTIDE SEQUENCE [LARGE SCALE GENOMIC DNA]</scope>
    <source>
        <strain evidence="1 2">BSM-130-P53-3C</strain>
    </source>
</reference>
<dbReference type="RefSeq" id="WP_168984619.1">
    <property type="nucleotide sequence ID" value="NZ_JABAGI010000020.1"/>
</dbReference>
<comment type="caution">
    <text evidence="1">The sequence shown here is derived from an EMBL/GenBank/DDBJ whole genome shotgun (WGS) entry which is preliminary data.</text>
</comment>
<proteinExistence type="predicted"/>
<evidence type="ECO:0000313" key="1">
    <source>
        <dbReference type="EMBL" id="NME62879.1"/>
    </source>
</evidence>
<accession>A0A7X9NTD9</accession>
<organism evidence="1 2">
    <name type="scientific">Bifidobacterium thermophilum</name>
    <dbReference type="NCBI Taxonomy" id="33905"/>
    <lineage>
        <taxon>Bacteria</taxon>
        <taxon>Bacillati</taxon>
        <taxon>Actinomycetota</taxon>
        <taxon>Actinomycetes</taxon>
        <taxon>Bifidobacteriales</taxon>
        <taxon>Bifidobacteriaceae</taxon>
        <taxon>Bifidobacterium</taxon>
    </lineage>
</organism>
<dbReference type="EMBL" id="JABAGI010000020">
    <property type="protein sequence ID" value="NME62879.1"/>
    <property type="molecule type" value="Genomic_DNA"/>
</dbReference>
<name>A0A7X9NTD9_9BIFI</name>
<evidence type="ECO:0000313" key="2">
    <source>
        <dbReference type="Proteomes" id="UP000588369"/>
    </source>
</evidence>
<dbReference type="Proteomes" id="UP000588369">
    <property type="component" value="Unassembled WGS sequence"/>
</dbReference>
<protein>
    <submittedName>
        <fullName evidence="1">Uncharacterized protein</fullName>
    </submittedName>
</protein>